<evidence type="ECO:0008006" key="4">
    <source>
        <dbReference type="Google" id="ProtNLM"/>
    </source>
</evidence>
<feature type="compositionally biased region" description="Basic and acidic residues" evidence="1">
    <location>
        <begin position="1"/>
        <end position="32"/>
    </location>
</feature>
<comment type="caution">
    <text evidence="2">The sequence shown here is derived from an EMBL/GenBank/DDBJ whole genome shotgun (WGS) entry which is preliminary data.</text>
</comment>
<dbReference type="AlphaFoldDB" id="A0A6B0S4Z2"/>
<proteinExistence type="predicted"/>
<evidence type="ECO:0000313" key="3">
    <source>
        <dbReference type="Proteomes" id="UP000322234"/>
    </source>
</evidence>
<organism evidence="2 3">
    <name type="scientific">Bos mutus</name>
    <name type="common">wild yak</name>
    <dbReference type="NCBI Taxonomy" id="72004"/>
    <lineage>
        <taxon>Eukaryota</taxon>
        <taxon>Metazoa</taxon>
        <taxon>Chordata</taxon>
        <taxon>Craniata</taxon>
        <taxon>Vertebrata</taxon>
        <taxon>Euteleostomi</taxon>
        <taxon>Mammalia</taxon>
        <taxon>Eutheria</taxon>
        <taxon>Laurasiatheria</taxon>
        <taxon>Artiodactyla</taxon>
        <taxon>Ruminantia</taxon>
        <taxon>Pecora</taxon>
        <taxon>Bovidae</taxon>
        <taxon>Bovinae</taxon>
        <taxon>Bos</taxon>
    </lineage>
</organism>
<feature type="compositionally biased region" description="Low complexity" evidence="1">
    <location>
        <begin position="43"/>
        <end position="64"/>
    </location>
</feature>
<accession>A0A6B0S4Z2</accession>
<protein>
    <recommendedName>
        <fullName evidence="4">KRAB domain-containing protein</fullName>
    </recommendedName>
</protein>
<sequence length="288" mass="30880">MDTPETREADPARPLKEIAEDTLPRGLLEARSEVSGSLGAQPALEGASVSVGSSSEPPSSALAHRAPRATPLPPRAGPPVCKPDVISHLERGEEPWQAPRDGPAGPDPEPGWEPGPEAEETLVYKEEPPWELIAVGLVRSGVHNPGFGNEVNILIPINMPPTGQLLRPQTVDKVCRRGHGQCQTDGQEQGADTLAMLPATFATAYKTRDENTNQTVTFKQGDQSSGEGGGRLLPGILQHRLQPSPDPLPRHSSRAFAETPSCTRTDTRRPVKLYSQDQQWDSPGTSSS</sequence>
<evidence type="ECO:0000313" key="2">
    <source>
        <dbReference type="EMBL" id="MXQ97608.1"/>
    </source>
</evidence>
<feature type="region of interest" description="Disordered" evidence="1">
    <location>
        <begin position="1"/>
        <end position="113"/>
    </location>
</feature>
<dbReference type="Proteomes" id="UP000322234">
    <property type="component" value="Unassembled WGS sequence"/>
</dbReference>
<evidence type="ECO:0000256" key="1">
    <source>
        <dbReference type="SAM" id="MobiDB-lite"/>
    </source>
</evidence>
<feature type="region of interest" description="Disordered" evidence="1">
    <location>
        <begin position="217"/>
        <end position="288"/>
    </location>
</feature>
<gene>
    <name evidence="2" type="ORF">E5288_WYG019145</name>
</gene>
<dbReference type="EMBL" id="VBQZ03000198">
    <property type="protein sequence ID" value="MXQ97608.1"/>
    <property type="molecule type" value="Genomic_DNA"/>
</dbReference>
<reference evidence="2" key="1">
    <citation type="submission" date="2019-10" db="EMBL/GenBank/DDBJ databases">
        <title>The sequence and de novo assembly of the wild yak genome.</title>
        <authorList>
            <person name="Liu Y."/>
        </authorList>
    </citation>
    <scope>NUCLEOTIDE SEQUENCE [LARGE SCALE GENOMIC DNA]</scope>
    <source>
        <strain evidence="2">WY2019</strain>
    </source>
</reference>
<keyword evidence="3" id="KW-1185">Reference proteome</keyword>
<feature type="compositionally biased region" description="Polar residues" evidence="1">
    <location>
        <begin position="275"/>
        <end position="288"/>
    </location>
</feature>
<feature type="compositionally biased region" description="Basic and acidic residues" evidence="1">
    <location>
        <begin position="85"/>
        <end position="94"/>
    </location>
</feature>
<name>A0A6B0S4Z2_9CETA</name>
<feature type="compositionally biased region" description="Pro residues" evidence="1">
    <location>
        <begin position="70"/>
        <end position="81"/>
    </location>
</feature>